<comment type="caution">
    <text evidence="6">The sequence shown here is derived from an EMBL/GenBank/DDBJ whole genome shotgun (WGS) entry which is preliminary data.</text>
</comment>
<evidence type="ECO:0000256" key="3">
    <source>
        <dbReference type="PROSITE-ProRule" id="PRU00169"/>
    </source>
</evidence>
<dbReference type="SUPFAM" id="SSF52172">
    <property type="entry name" value="CheY-like"/>
    <property type="match status" value="1"/>
</dbReference>
<dbReference type="SUPFAM" id="SSF55073">
    <property type="entry name" value="Nucleotide cyclase"/>
    <property type="match status" value="1"/>
</dbReference>
<dbReference type="InterPro" id="IPR011006">
    <property type="entry name" value="CheY-like_superfamily"/>
</dbReference>
<dbReference type="InterPro" id="IPR050469">
    <property type="entry name" value="Diguanylate_Cyclase"/>
</dbReference>
<comment type="catalytic activity">
    <reaction evidence="2">
        <text>2 GTP = 3',3'-c-di-GMP + 2 diphosphate</text>
        <dbReference type="Rhea" id="RHEA:24898"/>
        <dbReference type="ChEBI" id="CHEBI:33019"/>
        <dbReference type="ChEBI" id="CHEBI:37565"/>
        <dbReference type="ChEBI" id="CHEBI:58805"/>
        <dbReference type="EC" id="2.7.7.65"/>
    </reaction>
</comment>
<keyword evidence="3" id="KW-0597">Phosphoprotein</keyword>
<dbReference type="EMBL" id="LZEU01000001">
    <property type="protein sequence ID" value="MBC9250943.1"/>
    <property type="molecule type" value="Genomic_DNA"/>
</dbReference>
<dbReference type="Pfam" id="PF00990">
    <property type="entry name" value="GGDEF"/>
    <property type="match status" value="1"/>
</dbReference>
<dbReference type="SMART" id="SM00448">
    <property type="entry name" value="REC"/>
    <property type="match status" value="1"/>
</dbReference>
<evidence type="ECO:0000313" key="7">
    <source>
        <dbReference type="Proteomes" id="UP000744555"/>
    </source>
</evidence>
<dbReference type="RefSeq" id="WP_187806010.1">
    <property type="nucleotide sequence ID" value="NZ_LZEU01000001.1"/>
</dbReference>
<dbReference type="Pfam" id="PF00072">
    <property type="entry name" value="Response_reg"/>
    <property type="match status" value="1"/>
</dbReference>
<dbReference type="Gene3D" id="3.30.70.270">
    <property type="match status" value="1"/>
</dbReference>
<dbReference type="InterPro" id="IPR029787">
    <property type="entry name" value="Nucleotide_cyclase"/>
</dbReference>
<gene>
    <name evidence="6" type="ORF">A9179_11700</name>
</gene>
<protein>
    <recommendedName>
        <fullName evidence="1">diguanylate cyclase</fullName>
        <ecNumber evidence="1">2.7.7.65</ecNumber>
    </recommendedName>
</protein>
<proteinExistence type="predicted"/>
<dbReference type="PANTHER" id="PTHR45138">
    <property type="entry name" value="REGULATORY COMPONENTS OF SENSORY TRANSDUCTION SYSTEM"/>
    <property type="match status" value="1"/>
</dbReference>
<dbReference type="PROSITE" id="PS50887">
    <property type="entry name" value="GGDEF"/>
    <property type="match status" value="1"/>
</dbReference>
<dbReference type="Gene3D" id="6.10.250.690">
    <property type="match status" value="1"/>
</dbReference>
<name>A0ABR7S0F8_AQUAC</name>
<dbReference type="InterPro" id="IPR001789">
    <property type="entry name" value="Sig_transdc_resp-reg_receiver"/>
</dbReference>
<dbReference type="InterPro" id="IPR000160">
    <property type="entry name" value="GGDEF_dom"/>
</dbReference>
<accession>A0ABR7S0F8</accession>
<reference evidence="6 7" key="1">
    <citation type="submission" date="2016-06" db="EMBL/GenBank/DDBJ databases">
        <authorList>
            <person name="Ramos C."/>
            <person name="Pintado A."/>
            <person name="Crespo-Gomez J.I."/>
        </authorList>
    </citation>
    <scope>NUCLEOTIDE SEQUENCE [LARGE SCALE GENOMIC DNA]</scope>
    <source>
        <strain evidence="6 7">AVO110</strain>
    </source>
</reference>
<dbReference type="SMART" id="SM00267">
    <property type="entry name" value="GGDEF"/>
    <property type="match status" value="1"/>
</dbReference>
<organism evidence="6 7">
    <name type="scientific">Aquipseudomonas alcaligenes</name>
    <name type="common">Pseudomonas alcaligenes</name>
    <dbReference type="NCBI Taxonomy" id="43263"/>
    <lineage>
        <taxon>Bacteria</taxon>
        <taxon>Pseudomonadati</taxon>
        <taxon>Pseudomonadota</taxon>
        <taxon>Gammaproteobacteria</taxon>
        <taxon>Pseudomonadales</taxon>
        <taxon>Pseudomonadaceae</taxon>
        <taxon>Aquipseudomonas</taxon>
    </lineage>
</organism>
<dbReference type="PANTHER" id="PTHR45138:SF9">
    <property type="entry name" value="DIGUANYLATE CYCLASE DGCM-RELATED"/>
    <property type="match status" value="1"/>
</dbReference>
<evidence type="ECO:0000256" key="1">
    <source>
        <dbReference type="ARBA" id="ARBA00012528"/>
    </source>
</evidence>
<feature type="domain" description="Response regulatory" evidence="4">
    <location>
        <begin position="10"/>
        <end position="125"/>
    </location>
</feature>
<feature type="domain" description="GGDEF" evidence="5">
    <location>
        <begin position="168"/>
        <end position="305"/>
    </location>
</feature>
<dbReference type="PROSITE" id="PS50110">
    <property type="entry name" value="RESPONSE_REGULATORY"/>
    <property type="match status" value="1"/>
</dbReference>
<evidence type="ECO:0000259" key="5">
    <source>
        <dbReference type="PROSITE" id="PS50887"/>
    </source>
</evidence>
<dbReference type="EC" id="2.7.7.65" evidence="1"/>
<dbReference type="InterPro" id="IPR043128">
    <property type="entry name" value="Rev_trsase/Diguanyl_cyclase"/>
</dbReference>
<evidence type="ECO:0000256" key="2">
    <source>
        <dbReference type="ARBA" id="ARBA00034247"/>
    </source>
</evidence>
<dbReference type="Gene3D" id="3.40.50.2300">
    <property type="match status" value="1"/>
</dbReference>
<dbReference type="Proteomes" id="UP000744555">
    <property type="component" value="Unassembled WGS sequence"/>
</dbReference>
<evidence type="ECO:0000313" key="6">
    <source>
        <dbReference type="EMBL" id="MBC9250943.1"/>
    </source>
</evidence>
<dbReference type="NCBIfam" id="TIGR00254">
    <property type="entry name" value="GGDEF"/>
    <property type="match status" value="1"/>
</dbReference>
<sequence>MLESEAGSNLILIIDDSADTIRLLNSILKDQGTILFATNGETGIRLAQLQQPTLILLDVEMTGMDGYEVCAALKTNPTTKDCAVIIVTANTGMEREIAALEAGAVDFICKPFKPPVVRARVQAHLRLQQYTTMIRHLANRDGLTGLYNRRHLDEVLSQEFERHRRQQLPLALAIIDVDHFKAYNDYYGHPQGDACLQGVANAINTATRRPGELVARYGGEEFAVILPHTDAAGAEKYGQWLCELIQELQIPHQSSATAPTVTISIGLVSVAPAFQDSTQQMITAADQALYQAKTDGRNRAIVNNRS</sequence>
<evidence type="ECO:0000259" key="4">
    <source>
        <dbReference type="PROSITE" id="PS50110"/>
    </source>
</evidence>
<feature type="modified residue" description="4-aspartylphosphate" evidence="3">
    <location>
        <position position="58"/>
    </location>
</feature>
<keyword evidence="7" id="KW-1185">Reference proteome</keyword>
<dbReference type="CDD" id="cd01949">
    <property type="entry name" value="GGDEF"/>
    <property type="match status" value="1"/>
</dbReference>